<sequence length="377" mass="41394">MYSFGCIMFHLLTLYTPWYTVTNESTVAEHIRGGEQMLRPAPSDSLDLTDARWNMILECWSAMVLRPSASMVIGFLRSELEALSADDKTICGLGGEHTVSLIEHEAHRPSPATSDLSPYITNVINVSDASINDHTTLVGEEGSRRRASSDMSDAGQRTASGDITHSTPEEDLRPPSWASPNAATPQPSSGVSTLLPLNVLLFGETGVDKSSIIQLIVGQNIVDAVPGGPYPMLKRVAGVTLGERRFELWEVSSSMSFFPRFIAKWRLGASYKRLYRNGGAPLVLYCMKGKSTPTASREYQDFTDIVGSTSCVSISAVVDGLEESLTNMDDWWTKYKGDLIRLGMQFSNHVCITLLPDDPNALRSLIESYASYPRHTS</sequence>
<feature type="region of interest" description="Disordered" evidence="1">
    <location>
        <begin position="137"/>
        <end position="189"/>
    </location>
</feature>
<name>A0AAD4EG21_9AGAM</name>
<evidence type="ECO:0008006" key="5">
    <source>
        <dbReference type="Google" id="ProtNLM"/>
    </source>
</evidence>
<dbReference type="RefSeq" id="XP_041229914.1">
    <property type="nucleotide sequence ID" value="XM_041360822.1"/>
</dbReference>
<evidence type="ECO:0000256" key="1">
    <source>
        <dbReference type="SAM" id="MobiDB-lite"/>
    </source>
</evidence>
<dbReference type="SUPFAM" id="SSF56112">
    <property type="entry name" value="Protein kinase-like (PK-like)"/>
    <property type="match status" value="1"/>
</dbReference>
<feature type="compositionally biased region" description="Polar residues" evidence="1">
    <location>
        <begin position="178"/>
        <end position="189"/>
    </location>
</feature>
<protein>
    <recommendedName>
        <fullName evidence="5">Protein kinase domain-containing protein</fullName>
    </recommendedName>
</protein>
<gene>
    <name evidence="3" type="ORF">F5891DRAFT_1014220</name>
</gene>
<comment type="caution">
    <text evidence="3">The sequence shown here is derived from an EMBL/GenBank/DDBJ whole genome shotgun (WGS) entry which is preliminary data.</text>
</comment>
<organism evidence="3 4">
    <name type="scientific">Suillus fuscotomentosus</name>
    <dbReference type="NCBI Taxonomy" id="1912939"/>
    <lineage>
        <taxon>Eukaryota</taxon>
        <taxon>Fungi</taxon>
        <taxon>Dikarya</taxon>
        <taxon>Basidiomycota</taxon>
        <taxon>Agaricomycotina</taxon>
        <taxon>Agaricomycetes</taxon>
        <taxon>Agaricomycetidae</taxon>
        <taxon>Boletales</taxon>
        <taxon>Suillineae</taxon>
        <taxon>Suillaceae</taxon>
        <taxon>Suillus</taxon>
    </lineage>
</organism>
<evidence type="ECO:0000256" key="2">
    <source>
        <dbReference type="SAM" id="SignalP"/>
    </source>
</evidence>
<proteinExistence type="predicted"/>
<evidence type="ECO:0000313" key="3">
    <source>
        <dbReference type="EMBL" id="KAG1904339.1"/>
    </source>
</evidence>
<dbReference type="InterPro" id="IPR011009">
    <property type="entry name" value="Kinase-like_dom_sf"/>
</dbReference>
<keyword evidence="4" id="KW-1185">Reference proteome</keyword>
<accession>A0AAD4EG21</accession>
<keyword evidence="2" id="KW-0732">Signal</keyword>
<evidence type="ECO:0000313" key="4">
    <source>
        <dbReference type="Proteomes" id="UP001195769"/>
    </source>
</evidence>
<feature type="chain" id="PRO_5042060242" description="Protein kinase domain-containing protein" evidence="2">
    <location>
        <begin position="21"/>
        <end position="377"/>
    </location>
</feature>
<feature type="signal peptide" evidence="2">
    <location>
        <begin position="1"/>
        <end position="20"/>
    </location>
</feature>
<dbReference type="Gene3D" id="1.10.510.10">
    <property type="entry name" value="Transferase(Phosphotransferase) domain 1"/>
    <property type="match status" value="1"/>
</dbReference>
<dbReference type="AlphaFoldDB" id="A0AAD4EG21"/>
<dbReference type="Proteomes" id="UP001195769">
    <property type="component" value="Unassembled WGS sequence"/>
</dbReference>
<dbReference type="EMBL" id="JABBWK010000010">
    <property type="protein sequence ID" value="KAG1904339.1"/>
    <property type="molecule type" value="Genomic_DNA"/>
</dbReference>
<reference evidence="3" key="1">
    <citation type="journal article" date="2020" name="New Phytol.">
        <title>Comparative genomics reveals dynamic genome evolution in host specialist ectomycorrhizal fungi.</title>
        <authorList>
            <person name="Lofgren L.A."/>
            <person name="Nguyen N.H."/>
            <person name="Vilgalys R."/>
            <person name="Ruytinx J."/>
            <person name="Liao H.L."/>
            <person name="Branco S."/>
            <person name="Kuo A."/>
            <person name="LaButti K."/>
            <person name="Lipzen A."/>
            <person name="Andreopoulos W."/>
            <person name="Pangilinan J."/>
            <person name="Riley R."/>
            <person name="Hundley H."/>
            <person name="Na H."/>
            <person name="Barry K."/>
            <person name="Grigoriev I.V."/>
            <person name="Stajich J.E."/>
            <person name="Kennedy P.G."/>
        </authorList>
    </citation>
    <scope>NUCLEOTIDE SEQUENCE</scope>
    <source>
        <strain evidence="3">FC203</strain>
    </source>
</reference>
<dbReference type="GeneID" id="64655120"/>
<feature type="compositionally biased region" description="Polar residues" evidence="1">
    <location>
        <begin position="155"/>
        <end position="166"/>
    </location>
</feature>